<dbReference type="EMBL" id="SSTE01019085">
    <property type="protein sequence ID" value="KAA0037057.1"/>
    <property type="molecule type" value="Genomic_DNA"/>
</dbReference>
<dbReference type="AlphaFoldDB" id="A0A5A7T671"/>
<evidence type="ECO:0000256" key="3">
    <source>
        <dbReference type="ARBA" id="ARBA00022695"/>
    </source>
</evidence>
<evidence type="ECO:0000256" key="6">
    <source>
        <dbReference type="ARBA" id="ARBA00022801"/>
    </source>
</evidence>
<dbReference type="InterPro" id="IPR050951">
    <property type="entry name" value="Retrovirus_Pol_polyprotein"/>
</dbReference>
<keyword evidence="2" id="KW-0808">Transferase</keyword>
<keyword evidence="8" id="KW-0511">Multifunctional enzyme</keyword>
<dbReference type="GO" id="GO:0003964">
    <property type="term" value="F:RNA-directed DNA polymerase activity"/>
    <property type="evidence" value="ECO:0007669"/>
    <property type="project" value="UniProtKB-KW"/>
</dbReference>
<evidence type="ECO:0000313" key="10">
    <source>
        <dbReference type="EMBL" id="KAA0037057.1"/>
    </source>
</evidence>
<dbReference type="FunFam" id="3.10.10.10:FF:000007">
    <property type="entry name" value="Retrovirus-related Pol polyprotein from transposon 17.6-like Protein"/>
    <property type="match status" value="1"/>
</dbReference>
<dbReference type="CDD" id="cd00303">
    <property type="entry name" value="retropepsin_like"/>
    <property type="match status" value="1"/>
</dbReference>
<name>A0A5A7T671_CUCMM</name>
<dbReference type="PROSITE" id="PS50878">
    <property type="entry name" value="RT_POL"/>
    <property type="match status" value="1"/>
</dbReference>
<reference evidence="12 13" key="1">
    <citation type="submission" date="2019-08" db="EMBL/GenBank/DDBJ databases">
        <title>Draft genome sequences of two oriental melons (Cucumis melo L. var makuwa).</title>
        <authorList>
            <person name="Kwon S.-Y."/>
        </authorList>
    </citation>
    <scope>NUCLEOTIDE SEQUENCE [LARGE SCALE GENOMIC DNA]</scope>
    <source>
        <strain evidence="13">cv. Chang Bougi</strain>
        <strain evidence="12">cv. SW 3</strain>
        <tissue evidence="10">Leaf</tissue>
    </source>
</reference>
<dbReference type="PANTHER" id="PTHR37984">
    <property type="entry name" value="PROTEIN CBG26694"/>
    <property type="match status" value="1"/>
</dbReference>
<comment type="caution">
    <text evidence="10">The sequence shown here is derived from an EMBL/GenBank/DDBJ whole genome shotgun (WGS) entry which is preliminary data.</text>
</comment>
<keyword evidence="1" id="KW-0645">Protease</keyword>
<evidence type="ECO:0000313" key="13">
    <source>
        <dbReference type="Proteomes" id="UP000321947"/>
    </source>
</evidence>
<evidence type="ECO:0000256" key="7">
    <source>
        <dbReference type="ARBA" id="ARBA00022918"/>
    </source>
</evidence>
<dbReference type="Proteomes" id="UP000321947">
    <property type="component" value="Unassembled WGS sequence"/>
</dbReference>
<dbReference type="InterPro" id="IPR041577">
    <property type="entry name" value="RT_RNaseH_2"/>
</dbReference>
<dbReference type="InterPro" id="IPR043128">
    <property type="entry name" value="Rev_trsase/Diguanyl_cyclase"/>
</dbReference>
<dbReference type="Proteomes" id="UP000321393">
    <property type="component" value="Unassembled WGS sequence"/>
</dbReference>
<evidence type="ECO:0000313" key="11">
    <source>
        <dbReference type="EMBL" id="TYK06592.1"/>
    </source>
</evidence>
<evidence type="ECO:0000259" key="9">
    <source>
        <dbReference type="PROSITE" id="PS50878"/>
    </source>
</evidence>
<dbReference type="GO" id="GO:0004519">
    <property type="term" value="F:endonuclease activity"/>
    <property type="evidence" value="ECO:0007669"/>
    <property type="project" value="UniProtKB-KW"/>
</dbReference>
<evidence type="ECO:0000256" key="8">
    <source>
        <dbReference type="ARBA" id="ARBA00023268"/>
    </source>
</evidence>
<dbReference type="GO" id="GO:0008233">
    <property type="term" value="F:peptidase activity"/>
    <property type="evidence" value="ECO:0007669"/>
    <property type="project" value="UniProtKB-KW"/>
</dbReference>
<evidence type="ECO:0000256" key="1">
    <source>
        <dbReference type="ARBA" id="ARBA00022670"/>
    </source>
</evidence>
<evidence type="ECO:0000256" key="2">
    <source>
        <dbReference type="ARBA" id="ARBA00022679"/>
    </source>
</evidence>
<dbReference type="FunFam" id="3.30.70.270:FF:000020">
    <property type="entry name" value="Transposon Tf2-6 polyprotein-like Protein"/>
    <property type="match status" value="1"/>
</dbReference>
<protein>
    <submittedName>
        <fullName evidence="10">Ty3/gypsy retrotransposon protein</fullName>
    </submittedName>
</protein>
<dbReference type="InterPro" id="IPR000477">
    <property type="entry name" value="RT_dom"/>
</dbReference>
<evidence type="ECO:0000256" key="4">
    <source>
        <dbReference type="ARBA" id="ARBA00022722"/>
    </source>
</evidence>
<dbReference type="InterPro" id="IPR021109">
    <property type="entry name" value="Peptidase_aspartic_dom_sf"/>
</dbReference>
<dbReference type="Pfam" id="PF00078">
    <property type="entry name" value="RVT_1"/>
    <property type="match status" value="1"/>
</dbReference>
<dbReference type="Gene3D" id="2.40.70.10">
    <property type="entry name" value="Acid Proteases"/>
    <property type="match status" value="1"/>
</dbReference>
<keyword evidence="7" id="KW-0695">RNA-directed DNA polymerase</keyword>
<dbReference type="CDD" id="cd01647">
    <property type="entry name" value="RT_LTR"/>
    <property type="match status" value="1"/>
</dbReference>
<dbReference type="Gene3D" id="3.10.10.10">
    <property type="entry name" value="HIV Type 1 Reverse Transcriptase, subunit A, domain 1"/>
    <property type="match status" value="1"/>
</dbReference>
<sequence length="546" mass="61874">MLVVREGGEELVIVEEEFFDAETEMKQVEVQNVENLNIELSLNSVVGLTNPGTMKVKGRVGEEEVVILIDCGATHNFIAEKLVTKLRLTLQETPNYGVILGSRTALGGVDMILGMQWLHSLGVTEVDWKKLMLTFHHQGRKVVIKGDPSLTKTRVSLKNLMKSWGADDQGFLVECRTIECGLLEVHEQDRGQGREDEEAIATLLKQFASVFECPTALPPQRSIDHHIYLKSGTDLMNVRPYRYAHHQKEEMERLVDEMLSSGIIRLSKSPYSSPVLLVRKKDGSWRFCVDYRALNNVTIPDKFPIPVIEELFDELKGASVFSKIDLKAGYHQIRMCLEDIEKTAFRTHEGHYEFLVMPFGLTNAPSTFQALMNQVFKPYLRRFVLVFFDDILVYSQGIDEHIQHLEVVLGLLKEKELYVNLEKCSFAKARISYLGHFISEQGIEADPEKIRAVSEWPTLTNVREVRGFLGLTGYYRRFVKDYGAIAAPLTQLLKKGAYKWDAETETAFDKLKKAMMTLPVLAMPDFNLPFEIESDASGFGVGAVLT</sequence>
<dbReference type="InterPro" id="IPR043502">
    <property type="entry name" value="DNA/RNA_pol_sf"/>
</dbReference>
<organism evidence="10 12">
    <name type="scientific">Cucumis melo var. makuwa</name>
    <name type="common">Oriental melon</name>
    <dbReference type="NCBI Taxonomy" id="1194695"/>
    <lineage>
        <taxon>Eukaryota</taxon>
        <taxon>Viridiplantae</taxon>
        <taxon>Streptophyta</taxon>
        <taxon>Embryophyta</taxon>
        <taxon>Tracheophyta</taxon>
        <taxon>Spermatophyta</taxon>
        <taxon>Magnoliopsida</taxon>
        <taxon>eudicotyledons</taxon>
        <taxon>Gunneridae</taxon>
        <taxon>Pentapetalae</taxon>
        <taxon>rosids</taxon>
        <taxon>fabids</taxon>
        <taxon>Cucurbitales</taxon>
        <taxon>Cucurbitaceae</taxon>
        <taxon>Benincaseae</taxon>
        <taxon>Cucumis</taxon>
    </lineage>
</organism>
<proteinExistence type="predicted"/>
<feature type="domain" description="Reverse transcriptase" evidence="9">
    <location>
        <begin position="259"/>
        <end position="438"/>
    </location>
</feature>
<evidence type="ECO:0000256" key="5">
    <source>
        <dbReference type="ARBA" id="ARBA00022759"/>
    </source>
</evidence>
<dbReference type="Pfam" id="PF17919">
    <property type="entry name" value="RT_RNaseH_2"/>
    <property type="match status" value="1"/>
</dbReference>
<keyword evidence="3" id="KW-0548">Nucleotidyltransferase</keyword>
<dbReference type="SUPFAM" id="SSF56672">
    <property type="entry name" value="DNA/RNA polymerases"/>
    <property type="match status" value="1"/>
</dbReference>
<dbReference type="EMBL" id="SSTD01013395">
    <property type="protein sequence ID" value="TYK06592.1"/>
    <property type="molecule type" value="Genomic_DNA"/>
</dbReference>
<gene>
    <name evidence="11" type="ORF">E5676_scaffold453G00600</name>
    <name evidence="10" type="ORF">E6C27_scaffold86G001520</name>
</gene>
<dbReference type="Gene3D" id="3.30.70.270">
    <property type="match status" value="2"/>
</dbReference>
<keyword evidence="5" id="KW-0255">Endonuclease</keyword>
<accession>A0A5A7T671</accession>
<dbReference type="PANTHER" id="PTHR37984:SF5">
    <property type="entry name" value="PROTEIN NYNRIN-LIKE"/>
    <property type="match status" value="1"/>
</dbReference>
<dbReference type="OrthoDB" id="529980at2759"/>
<dbReference type="GO" id="GO:0006508">
    <property type="term" value="P:proteolysis"/>
    <property type="evidence" value="ECO:0007669"/>
    <property type="project" value="UniProtKB-KW"/>
</dbReference>
<evidence type="ECO:0000313" key="12">
    <source>
        <dbReference type="Proteomes" id="UP000321393"/>
    </source>
</evidence>
<keyword evidence="4" id="KW-0540">Nuclease</keyword>
<keyword evidence="6" id="KW-0378">Hydrolase</keyword>